<dbReference type="Gene3D" id="2.60.120.620">
    <property type="entry name" value="q2cbj1_9rhob like domain"/>
    <property type="match status" value="1"/>
</dbReference>
<dbReference type="AlphaFoldDB" id="A0A6A6AY58"/>
<dbReference type="OrthoDB" id="2328924at2759"/>
<dbReference type="GeneID" id="54301967"/>
<dbReference type="SUPFAM" id="SSF51197">
    <property type="entry name" value="Clavaminate synthase-like"/>
    <property type="match status" value="1"/>
</dbReference>
<proteinExistence type="predicted"/>
<dbReference type="Proteomes" id="UP000799438">
    <property type="component" value="Unassembled WGS sequence"/>
</dbReference>
<evidence type="ECO:0008006" key="3">
    <source>
        <dbReference type="Google" id="ProtNLM"/>
    </source>
</evidence>
<dbReference type="InterPro" id="IPR008775">
    <property type="entry name" value="Phytyl_CoA_dOase-like"/>
</dbReference>
<dbReference type="EMBL" id="ML995510">
    <property type="protein sequence ID" value="KAF2136872.1"/>
    <property type="molecule type" value="Genomic_DNA"/>
</dbReference>
<evidence type="ECO:0000313" key="1">
    <source>
        <dbReference type="EMBL" id="KAF2136872.1"/>
    </source>
</evidence>
<dbReference type="RefSeq" id="XP_033392590.1">
    <property type="nucleotide sequence ID" value="XM_033544471.1"/>
</dbReference>
<accession>A0A6A6AY58</accession>
<protein>
    <recommendedName>
        <fullName evidence="3">Phytanoyl-CoA hydroxylase</fullName>
    </recommendedName>
</protein>
<dbReference type="Pfam" id="PF05721">
    <property type="entry name" value="PhyH"/>
    <property type="match status" value="1"/>
</dbReference>
<dbReference type="PANTHER" id="PTHR40128:SF1">
    <property type="entry name" value="PHYTANOYL-COA HYDROXYLASE"/>
    <property type="match status" value="1"/>
</dbReference>
<gene>
    <name evidence="1" type="ORF">K452DRAFT_322122</name>
</gene>
<reference evidence="1" key="1">
    <citation type="journal article" date="2020" name="Stud. Mycol.">
        <title>101 Dothideomycetes genomes: a test case for predicting lifestyles and emergence of pathogens.</title>
        <authorList>
            <person name="Haridas S."/>
            <person name="Albert R."/>
            <person name="Binder M."/>
            <person name="Bloem J."/>
            <person name="Labutti K."/>
            <person name="Salamov A."/>
            <person name="Andreopoulos B."/>
            <person name="Baker S."/>
            <person name="Barry K."/>
            <person name="Bills G."/>
            <person name="Bluhm B."/>
            <person name="Cannon C."/>
            <person name="Castanera R."/>
            <person name="Culley D."/>
            <person name="Daum C."/>
            <person name="Ezra D."/>
            <person name="Gonzalez J."/>
            <person name="Henrissat B."/>
            <person name="Kuo A."/>
            <person name="Liang C."/>
            <person name="Lipzen A."/>
            <person name="Lutzoni F."/>
            <person name="Magnuson J."/>
            <person name="Mondo S."/>
            <person name="Nolan M."/>
            <person name="Ohm R."/>
            <person name="Pangilinan J."/>
            <person name="Park H.-J."/>
            <person name="Ramirez L."/>
            <person name="Alfaro M."/>
            <person name="Sun H."/>
            <person name="Tritt A."/>
            <person name="Yoshinaga Y."/>
            <person name="Zwiers L.-H."/>
            <person name="Turgeon B."/>
            <person name="Goodwin S."/>
            <person name="Spatafora J."/>
            <person name="Crous P."/>
            <person name="Grigoriev I."/>
        </authorList>
    </citation>
    <scope>NUCLEOTIDE SEQUENCE</scope>
    <source>
        <strain evidence="1">CBS 121167</strain>
    </source>
</reference>
<name>A0A6A6AY58_9PEZI</name>
<dbReference type="PANTHER" id="PTHR40128">
    <property type="entry name" value="EXPRESSED PROTEIN"/>
    <property type="match status" value="1"/>
</dbReference>
<organism evidence="1 2">
    <name type="scientific">Aplosporella prunicola CBS 121167</name>
    <dbReference type="NCBI Taxonomy" id="1176127"/>
    <lineage>
        <taxon>Eukaryota</taxon>
        <taxon>Fungi</taxon>
        <taxon>Dikarya</taxon>
        <taxon>Ascomycota</taxon>
        <taxon>Pezizomycotina</taxon>
        <taxon>Dothideomycetes</taxon>
        <taxon>Dothideomycetes incertae sedis</taxon>
        <taxon>Botryosphaeriales</taxon>
        <taxon>Aplosporellaceae</taxon>
        <taxon>Aplosporella</taxon>
    </lineage>
</organism>
<evidence type="ECO:0000313" key="2">
    <source>
        <dbReference type="Proteomes" id="UP000799438"/>
    </source>
</evidence>
<keyword evidence="2" id="KW-1185">Reference proteome</keyword>
<sequence>MPHAASPERNTNWPGAKLFVNDGPLEPHQMAPLRPSYPDEPVEELRRRWREDGYVFLKGLLPRDDVLKCRENYFKFLAPSGVLKPGTKPVEGVFDSAKDKADYPGIGAGATPGNAKPGEETAANFVDLAMKAHSEPWYAVDFCKHPVLKNFVAKLMGWGEHTLPLQRTLLRNNTPGNKAIGVHYDHIFLRHGEPTSVTAWVPIGDISIQGGGLVYMEKGHDLGEKIENEFTERAKSSGLSEEEAKYAFNQNMMATGFLAEGPKGFGEEHNSRWLLTAYEAGDVVLHQAHMIHASTINHDPDNVIRLGTDLRFVDSSRPYDSRWQKVFEFSDGL</sequence>